<evidence type="ECO:0000313" key="2">
    <source>
        <dbReference type="EMBL" id="EKS34501.1"/>
    </source>
</evidence>
<comment type="caution">
    <text evidence="2">The sequence shown here is derived from an EMBL/GenBank/DDBJ whole genome shotgun (WGS) entry which is preliminary data.</text>
</comment>
<dbReference type="InterPro" id="IPR009875">
    <property type="entry name" value="PilZ_domain"/>
</dbReference>
<reference evidence="2 3" key="1">
    <citation type="submission" date="2012-04" db="EMBL/GenBank/DDBJ databases">
        <title>The Genome Sequence of Afipia broomeae ATCC 49717.</title>
        <authorList>
            <consortium name="The Broad Institute Genome Sequencing Platform"/>
            <person name="Earl A."/>
            <person name="Ward D."/>
            <person name="Feldgarden M."/>
            <person name="Gevers D."/>
            <person name="Huys G."/>
            <person name="Walker B."/>
            <person name="Young S.K."/>
            <person name="Zeng Q."/>
            <person name="Gargeya S."/>
            <person name="Fitzgerald M."/>
            <person name="Haas B."/>
            <person name="Abouelleil A."/>
            <person name="Alvarado L."/>
            <person name="Arachchi H.M."/>
            <person name="Berlin A."/>
            <person name="Chapman S.B."/>
            <person name="Goldberg J."/>
            <person name="Griggs A."/>
            <person name="Gujja S."/>
            <person name="Hansen M."/>
            <person name="Howarth C."/>
            <person name="Imamovic A."/>
            <person name="Larimer J."/>
            <person name="McCowen C."/>
            <person name="Montmayeur A."/>
            <person name="Murphy C."/>
            <person name="Neiman D."/>
            <person name="Pearson M."/>
            <person name="Priest M."/>
            <person name="Roberts A."/>
            <person name="Saif S."/>
            <person name="Shea T."/>
            <person name="Sisk P."/>
            <person name="Sykes S."/>
            <person name="Wortman J."/>
            <person name="Nusbaum C."/>
            <person name="Birren B."/>
        </authorList>
    </citation>
    <scope>NUCLEOTIDE SEQUENCE [LARGE SCALE GENOMIC DNA]</scope>
    <source>
        <strain evidence="2 3">ATCC 49717</strain>
    </source>
</reference>
<dbReference type="SUPFAM" id="SSF141371">
    <property type="entry name" value="PilZ domain-like"/>
    <property type="match status" value="1"/>
</dbReference>
<protein>
    <recommendedName>
        <fullName evidence="1">PilZ domain-containing protein</fullName>
    </recommendedName>
</protein>
<keyword evidence="3" id="KW-1185">Reference proteome</keyword>
<dbReference type="EMBL" id="AGWX01000005">
    <property type="protein sequence ID" value="EKS34501.1"/>
    <property type="molecule type" value="Genomic_DNA"/>
</dbReference>
<dbReference type="AlphaFoldDB" id="K8NZ64"/>
<name>K8NZ64_9BRAD</name>
<organism evidence="2 3">
    <name type="scientific">Afipia broomeae ATCC 49717</name>
    <dbReference type="NCBI Taxonomy" id="883078"/>
    <lineage>
        <taxon>Bacteria</taxon>
        <taxon>Pseudomonadati</taxon>
        <taxon>Pseudomonadota</taxon>
        <taxon>Alphaproteobacteria</taxon>
        <taxon>Hyphomicrobiales</taxon>
        <taxon>Nitrobacteraceae</taxon>
        <taxon>Afipia</taxon>
    </lineage>
</organism>
<evidence type="ECO:0000259" key="1">
    <source>
        <dbReference type="Pfam" id="PF07238"/>
    </source>
</evidence>
<evidence type="ECO:0000313" key="3">
    <source>
        <dbReference type="Proteomes" id="UP000001096"/>
    </source>
</evidence>
<dbReference type="Gene3D" id="2.40.10.220">
    <property type="entry name" value="predicted glycosyltransferase like domains"/>
    <property type="match status" value="1"/>
</dbReference>
<dbReference type="eggNOG" id="COG3706">
    <property type="taxonomic scope" value="Bacteria"/>
</dbReference>
<accession>K8NZ64</accession>
<feature type="domain" description="PilZ" evidence="1">
    <location>
        <begin position="4"/>
        <end position="79"/>
    </location>
</feature>
<dbReference type="PROSITE" id="PS51257">
    <property type="entry name" value="PROKAR_LIPOPROTEIN"/>
    <property type="match status" value="1"/>
</dbReference>
<gene>
    <name evidence="2" type="ORF">HMPREF9695_04411</name>
</gene>
<dbReference type="HOGENOM" id="CLU_158569_1_0_5"/>
<proteinExistence type="predicted"/>
<sequence>MIDERRTFSRQRVLKPATISFGGGAISCALRNVSRTGASLEVDSPIGIPEAFDLVMDNSRRPCRVIWRREKRIGVRFQDRNE</sequence>
<dbReference type="Proteomes" id="UP000001096">
    <property type="component" value="Unassembled WGS sequence"/>
</dbReference>
<dbReference type="Pfam" id="PF07238">
    <property type="entry name" value="PilZ"/>
    <property type="match status" value="1"/>
</dbReference>
<dbReference type="PATRIC" id="fig|883078.3.peg.4554"/>
<dbReference type="GO" id="GO:0035438">
    <property type="term" value="F:cyclic-di-GMP binding"/>
    <property type="evidence" value="ECO:0007669"/>
    <property type="project" value="InterPro"/>
</dbReference>